<name>A0AA41Z5K6_9HYPH</name>
<evidence type="ECO:0000313" key="2">
    <source>
        <dbReference type="EMBL" id="MCW6513200.1"/>
    </source>
</evidence>
<gene>
    <name evidence="2" type="ORF">M8523_35770</name>
</gene>
<evidence type="ECO:0000259" key="1">
    <source>
        <dbReference type="Pfam" id="PF06983"/>
    </source>
</evidence>
<dbReference type="InterPro" id="IPR028973">
    <property type="entry name" value="PhnB-like"/>
</dbReference>
<protein>
    <submittedName>
        <fullName evidence="2">VOC family protein</fullName>
    </submittedName>
</protein>
<comment type="caution">
    <text evidence="2">The sequence shown here is derived from an EMBL/GenBank/DDBJ whole genome shotgun (WGS) entry which is preliminary data.</text>
</comment>
<sequence>MTRLVGRQGCRSRGITMLNVVTHPNFRAQAREALGFYRSVFGGQSTIMSYADAHSVTDPSEADQVMWGQVVADDGLRIMAFDMPASRPWSAGEAPFFVSVSSAVEAEISSRWDRLRVGGTVLHPLLPAAWAPLYGMVKDRFGITWNLAVDGAHAVPAANQG</sequence>
<dbReference type="CDD" id="cd06588">
    <property type="entry name" value="PhnB_like"/>
    <property type="match status" value="1"/>
</dbReference>
<dbReference type="Proteomes" id="UP001165667">
    <property type="component" value="Unassembled WGS sequence"/>
</dbReference>
<evidence type="ECO:0000313" key="3">
    <source>
        <dbReference type="Proteomes" id="UP001165667"/>
    </source>
</evidence>
<dbReference type="PANTHER" id="PTHR33990">
    <property type="entry name" value="PROTEIN YJDN-RELATED"/>
    <property type="match status" value="1"/>
</dbReference>
<keyword evidence="3" id="KW-1185">Reference proteome</keyword>
<proteinExistence type="predicted"/>
<dbReference type="AlphaFoldDB" id="A0AA41Z5K6"/>
<reference evidence="2" key="1">
    <citation type="submission" date="2022-05" db="EMBL/GenBank/DDBJ databases">
        <authorList>
            <person name="Pankratov T."/>
        </authorList>
    </citation>
    <scope>NUCLEOTIDE SEQUENCE</scope>
    <source>
        <strain evidence="2">BP6-180914</strain>
    </source>
</reference>
<organism evidence="2 3">
    <name type="scientific">Lichenifustis flavocetrariae</name>
    <dbReference type="NCBI Taxonomy" id="2949735"/>
    <lineage>
        <taxon>Bacteria</taxon>
        <taxon>Pseudomonadati</taxon>
        <taxon>Pseudomonadota</taxon>
        <taxon>Alphaproteobacteria</taxon>
        <taxon>Hyphomicrobiales</taxon>
        <taxon>Lichenihabitantaceae</taxon>
        <taxon>Lichenifustis</taxon>
    </lineage>
</organism>
<dbReference type="RefSeq" id="WP_282589572.1">
    <property type="nucleotide sequence ID" value="NZ_JAMOIM010000112.1"/>
</dbReference>
<dbReference type="InterPro" id="IPR029068">
    <property type="entry name" value="Glyas_Bleomycin-R_OHBP_Dase"/>
</dbReference>
<dbReference type="Gene3D" id="3.10.180.10">
    <property type="entry name" value="2,3-Dihydroxybiphenyl 1,2-Dioxygenase, domain 1"/>
    <property type="match status" value="1"/>
</dbReference>
<accession>A0AA41Z5K6</accession>
<feature type="domain" description="PhnB-like" evidence="1">
    <location>
        <begin position="21"/>
        <end position="147"/>
    </location>
</feature>
<dbReference type="SUPFAM" id="SSF54593">
    <property type="entry name" value="Glyoxalase/Bleomycin resistance protein/Dihydroxybiphenyl dioxygenase"/>
    <property type="match status" value="1"/>
</dbReference>
<dbReference type="EMBL" id="JAMOIM010000112">
    <property type="protein sequence ID" value="MCW6513200.1"/>
    <property type="molecule type" value="Genomic_DNA"/>
</dbReference>
<dbReference type="PANTHER" id="PTHR33990:SF1">
    <property type="entry name" value="PROTEIN YJDN"/>
    <property type="match status" value="1"/>
</dbReference>
<dbReference type="Pfam" id="PF06983">
    <property type="entry name" value="3-dmu-9_3-mt"/>
    <property type="match status" value="1"/>
</dbReference>